<organism evidence="2 3">
    <name type="scientific">Cardiocondyla obscurior</name>
    <dbReference type="NCBI Taxonomy" id="286306"/>
    <lineage>
        <taxon>Eukaryota</taxon>
        <taxon>Metazoa</taxon>
        <taxon>Ecdysozoa</taxon>
        <taxon>Arthropoda</taxon>
        <taxon>Hexapoda</taxon>
        <taxon>Insecta</taxon>
        <taxon>Pterygota</taxon>
        <taxon>Neoptera</taxon>
        <taxon>Endopterygota</taxon>
        <taxon>Hymenoptera</taxon>
        <taxon>Apocrita</taxon>
        <taxon>Aculeata</taxon>
        <taxon>Formicoidea</taxon>
        <taxon>Formicidae</taxon>
        <taxon>Myrmicinae</taxon>
        <taxon>Cardiocondyla</taxon>
    </lineage>
</organism>
<dbReference type="Proteomes" id="UP001430953">
    <property type="component" value="Unassembled WGS sequence"/>
</dbReference>
<evidence type="ECO:0000256" key="1">
    <source>
        <dbReference type="SAM" id="MobiDB-lite"/>
    </source>
</evidence>
<sequence>MRLLTAAGADTAPSRSIIENASMDSDVGSRGFEKCGGGSSNGCDSGIRDGVGYVCGHDRGQRSDAGLITCSRRPHLSAYTARYRGINRSSLRNGF</sequence>
<comment type="caution">
    <text evidence="2">The sequence shown here is derived from an EMBL/GenBank/DDBJ whole genome shotgun (WGS) entry which is preliminary data.</text>
</comment>
<protein>
    <submittedName>
        <fullName evidence="2">Uncharacterized protein</fullName>
    </submittedName>
</protein>
<dbReference type="EMBL" id="JADYXP020000018">
    <property type="protein sequence ID" value="KAL0106409.1"/>
    <property type="molecule type" value="Genomic_DNA"/>
</dbReference>
<dbReference type="AlphaFoldDB" id="A0AAW2EVC9"/>
<name>A0AAW2EVC9_9HYME</name>
<evidence type="ECO:0000313" key="2">
    <source>
        <dbReference type="EMBL" id="KAL0106409.1"/>
    </source>
</evidence>
<feature type="region of interest" description="Disordered" evidence="1">
    <location>
        <begin position="1"/>
        <end position="22"/>
    </location>
</feature>
<gene>
    <name evidence="2" type="ORF">PUN28_016260</name>
</gene>
<accession>A0AAW2EVC9</accession>
<keyword evidence="3" id="KW-1185">Reference proteome</keyword>
<reference evidence="2 3" key="1">
    <citation type="submission" date="2023-03" db="EMBL/GenBank/DDBJ databases">
        <title>High recombination rates correlate with genetic variation in Cardiocondyla obscurior ants.</title>
        <authorList>
            <person name="Errbii M."/>
        </authorList>
    </citation>
    <scope>NUCLEOTIDE SEQUENCE [LARGE SCALE GENOMIC DNA]</scope>
    <source>
        <strain evidence="2">Alpha-2009</strain>
        <tissue evidence="2">Whole body</tissue>
    </source>
</reference>
<proteinExistence type="predicted"/>
<feature type="compositionally biased region" description="Polar residues" evidence="1">
    <location>
        <begin position="13"/>
        <end position="22"/>
    </location>
</feature>
<evidence type="ECO:0000313" key="3">
    <source>
        <dbReference type="Proteomes" id="UP001430953"/>
    </source>
</evidence>